<dbReference type="SUPFAM" id="SSF48452">
    <property type="entry name" value="TPR-like"/>
    <property type="match status" value="1"/>
</dbReference>
<dbReference type="RefSeq" id="WP_308865257.1">
    <property type="nucleotide sequence ID" value="NZ_JAVHUL010000036.1"/>
</dbReference>
<feature type="coiled-coil region" evidence="5">
    <location>
        <begin position="38"/>
        <end position="65"/>
    </location>
</feature>
<evidence type="ECO:0000256" key="1">
    <source>
        <dbReference type="ARBA" id="ARBA00022679"/>
    </source>
</evidence>
<evidence type="ECO:0000256" key="4">
    <source>
        <dbReference type="PROSITE-ProRule" id="PRU00339"/>
    </source>
</evidence>
<evidence type="ECO:0000259" key="7">
    <source>
        <dbReference type="PROSITE" id="PS50109"/>
    </source>
</evidence>
<keyword evidence="8" id="KW-0547">Nucleotide-binding</keyword>
<evidence type="ECO:0000256" key="5">
    <source>
        <dbReference type="SAM" id="Coils"/>
    </source>
</evidence>
<feature type="domain" description="Histidine kinase" evidence="7">
    <location>
        <begin position="474"/>
        <end position="662"/>
    </location>
</feature>
<keyword evidence="9" id="KW-1185">Reference proteome</keyword>
<proteinExistence type="predicted"/>
<keyword evidence="8" id="KW-0067">ATP-binding</keyword>
<dbReference type="InterPro" id="IPR036890">
    <property type="entry name" value="HATPase_C_sf"/>
</dbReference>
<keyword evidence="6" id="KW-0812">Transmembrane</keyword>
<feature type="repeat" description="TPR" evidence="4">
    <location>
        <begin position="199"/>
        <end position="232"/>
    </location>
</feature>
<dbReference type="InterPro" id="IPR019734">
    <property type="entry name" value="TPR_rpt"/>
</dbReference>
<dbReference type="Pfam" id="PF02518">
    <property type="entry name" value="HATPase_c"/>
    <property type="match status" value="1"/>
</dbReference>
<dbReference type="EMBL" id="JAVHUL010000036">
    <property type="protein sequence ID" value="MDQ7918263.1"/>
    <property type="molecule type" value="Genomic_DNA"/>
</dbReference>
<dbReference type="SUPFAM" id="SSF55874">
    <property type="entry name" value="ATPase domain of HSP90 chaperone/DNA topoisomerase II/histidine kinase"/>
    <property type="match status" value="1"/>
</dbReference>
<keyword evidence="3" id="KW-0902">Two-component regulatory system</keyword>
<dbReference type="InterPro" id="IPR011990">
    <property type="entry name" value="TPR-like_helical_dom_sf"/>
</dbReference>
<dbReference type="PROSITE" id="PS50005">
    <property type="entry name" value="TPR"/>
    <property type="match status" value="1"/>
</dbReference>
<dbReference type="PROSITE" id="PS50109">
    <property type="entry name" value="HIS_KIN"/>
    <property type="match status" value="1"/>
</dbReference>
<feature type="transmembrane region" description="Helical" evidence="6">
    <location>
        <begin position="422"/>
        <end position="441"/>
    </location>
</feature>
<dbReference type="Gene3D" id="3.30.565.10">
    <property type="entry name" value="Histidine kinase-like ATPase, C-terminal domain"/>
    <property type="match status" value="1"/>
</dbReference>
<evidence type="ECO:0000256" key="2">
    <source>
        <dbReference type="ARBA" id="ARBA00022777"/>
    </source>
</evidence>
<gene>
    <name evidence="8" type="ORF">RBU60_11810</name>
</gene>
<keyword evidence="5" id="KW-0175">Coiled coil</keyword>
<dbReference type="InterPro" id="IPR005467">
    <property type="entry name" value="His_kinase_dom"/>
</dbReference>
<dbReference type="GO" id="GO:0005524">
    <property type="term" value="F:ATP binding"/>
    <property type="evidence" value="ECO:0007669"/>
    <property type="project" value="UniProtKB-KW"/>
</dbReference>
<protein>
    <submittedName>
        <fullName evidence="8">ATP-binding protein</fullName>
    </submittedName>
</protein>
<name>A0ABU1A3I3_9FLAO</name>
<dbReference type="CDD" id="cd16917">
    <property type="entry name" value="HATPase_UhpB-NarQ-NarX-like"/>
    <property type="match status" value="1"/>
</dbReference>
<evidence type="ECO:0000256" key="3">
    <source>
        <dbReference type="ARBA" id="ARBA00023012"/>
    </source>
</evidence>
<feature type="transmembrane region" description="Helical" evidence="6">
    <location>
        <begin position="9"/>
        <end position="28"/>
    </location>
</feature>
<keyword evidence="4" id="KW-0802">TPR repeat</keyword>
<keyword evidence="6" id="KW-0472">Membrane</keyword>
<evidence type="ECO:0000313" key="9">
    <source>
        <dbReference type="Proteomes" id="UP001230915"/>
    </source>
</evidence>
<keyword evidence="6" id="KW-1133">Transmembrane helix</keyword>
<sequence>MFIKIKNNLCVYLGVALCLFLGIFFVFFKKQASPKEHLHRVEKQLRLAQNNNNSLAKRREALDRAAVYAHFLAPSAIKQEKLNGIAYQAYYLKDSIQFRRLNHSALAEAKLTADTMAIADAHWNFGAFYLSHENYAQAFYHYAEARRGFSQKRHAYYEAKMWYNMAFIKGRLKDYEASEAYVYKALPYFLKAKKIKQIYRCYTQLAIIYEDLEGFKQAHHYYQLALESLPKNTNSLLQEAGYNNIGLLWHRQEAYEKAIVYYNKALTNKNIKNKQPALYARLIDNRAYSQFLAQKEKAYEKEFWHSLQLRERLGNTAGVIISKLHISEWYASKGDTLSAICYAQEAYDEAERIELRRESLAALEWLVNIDPSHGAHYLNLWHVLQSKHQRRLRQQRNNVAKVQFKTQQYQERSLQLTRQKRILLFILLGVGVIGLLVYILLRQRSKYKKLKRIQQKEQELQQEREDERYRIAEDLHDGILSKLFGVRLSWGLLTLGGTSEAQEEHRLYLKALKEIEKEIREVSHHLKKDPPGYSFYQEVENLLRKKARLGNFTYQLKEPKFLKEGDIPQKVKKHLYAIMEEMLQNILKHAQATHVNYQLSVRKNELYLEVCDNGKGFNLESKQEGIGIQNIKSRIQQMDGKLQLKSKLRKGTCYVIRLDMKSWKSKNPSN</sequence>
<dbReference type="SMART" id="SM00387">
    <property type="entry name" value="HATPase_c"/>
    <property type="match status" value="1"/>
</dbReference>
<organism evidence="8 9">
    <name type="scientific">Mesonia profundi</name>
    <dbReference type="NCBI Taxonomy" id="3070998"/>
    <lineage>
        <taxon>Bacteria</taxon>
        <taxon>Pseudomonadati</taxon>
        <taxon>Bacteroidota</taxon>
        <taxon>Flavobacteriia</taxon>
        <taxon>Flavobacteriales</taxon>
        <taxon>Flavobacteriaceae</taxon>
        <taxon>Mesonia</taxon>
    </lineage>
</organism>
<keyword evidence="2" id="KW-0418">Kinase</keyword>
<dbReference type="InterPro" id="IPR011712">
    <property type="entry name" value="Sig_transdc_His_kin_sub3_dim/P"/>
</dbReference>
<dbReference type="Gene3D" id="1.20.5.1930">
    <property type="match status" value="1"/>
</dbReference>
<evidence type="ECO:0000256" key="6">
    <source>
        <dbReference type="SAM" id="Phobius"/>
    </source>
</evidence>
<feature type="coiled-coil region" evidence="5">
    <location>
        <begin position="443"/>
        <end position="470"/>
    </location>
</feature>
<reference evidence="8 9" key="1">
    <citation type="submission" date="2023-08" db="EMBL/GenBank/DDBJ databases">
        <title>Mesonia sp. MT50, isolated from deep-sea sediment of the Mariana Trench.</title>
        <authorList>
            <person name="Fu H."/>
        </authorList>
    </citation>
    <scope>NUCLEOTIDE SEQUENCE [LARGE SCALE GENOMIC DNA]</scope>
    <source>
        <strain evidence="8 9">MT50</strain>
    </source>
</reference>
<dbReference type="InterPro" id="IPR050482">
    <property type="entry name" value="Sensor_HK_TwoCompSys"/>
</dbReference>
<dbReference type="InterPro" id="IPR003594">
    <property type="entry name" value="HATPase_dom"/>
</dbReference>
<dbReference type="Gene3D" id="1.25.40.10">
    <property type="entry name" value="Tetratricopeptide repeat domain"/>
    <property type="match status" value="2"/>
</dbReference>
<dbReference type="Proteomes" id="UP001230915">
    <property type="component" value="Unassembled WGS sequence"/>
</dbReference>
<comment type="caution">
    <text evidence="8">The sequence shown here is derived from an EMBL/GenBank/DDBJ whole genome shotgun (WGS) entry which is preliminary data.</text>
</comment>
<dbReference type="SMART" id="SM00028">
    <property type="entry name" value="TPR"/>
    <property type="match status" value="4"/>
</dbReference>
<evidence type="ECO:0000313" key="8">
    <source>
        <dbReference type="EMBL" id="MDQ7918263.1"/>
    </source>
</evidence>
<dbReference type="Pfam" id="PF07730">
    <property type="entry name" value="HisKA_3"/>
    <property type="match status" value="1"/>
</dbReference>
<accession>A0ABU1A3I3</accession>
<dbReference type="PANTHER" id="PTHR24421">
    <property type="entry name" value="NITRATE/NITRITE SENSOR PROTEIN NARX-RELATED"/>
    <property type="match status" value="1"/>
</dbReference>
<dbReference type="Pfam" id="PF13424">
    <property type="entry name" value="TPR_12"/>
    <property type="match status" value="1"/>
</dbReference>
<keyword evidence="1" id="KW-0808">Transferase</keyword>